<dbReference type="OrthoDB" id="6784486at2759"/>
<sequence length="477" mass="53246">MVMVSKDIKKFVLDDSNKISKVASSYILDEVSVMEEIISKLIAERAEARGRGKECRALVKLMAVMPSITNTAVPQASVNSKVMQPVVKQKVEVKTFAVAVKSDKGEKVEEIMKKVDEMSRDLKTVRVRTVRKIKDGVVIEAATQEDAENIRTKIKGKNLKIAEAIKINPKVIVFDVPKEITDAELLEDLYNKNGMSRVTVEYFNNWVKVDGRKRMRHDLDNVILSLNDEIAEYWIGKGYVYVGWRSCKVKEVDIVKRCFKCCSVHHRADQYMDDVIIKLTQVQTQSQSINKENSDLPSEHVDGQSVTDSVIISGEETPAGTDNKVSKIVNNEYIEASQRTIGNEATKVSSESLAQFSAAKEIIINMLNSSKESTNRKKAAIEALEMMTSAFINMFTYTNQKAAELRVSDTLELLNQKINVISTKIENIKKPTFAEAAALCPKTIGIPLGNGKKFTPSSNNIVLIYPKEGNNVIKSSI</sequence>
<name>A0A9N9SKQ1_PHACE</name>
<gene>
    <name evidence="1" type="ORF">PHAECO_LOCUS12906</name>
</gene>
<protein>
    <submittedName>
        <fullName evidence="1">Uncharacterized protein</fullName>
    </submittedName>
</protein>
<keyword evidence="2" id="KW-1185">Reference proteome</keyword>
<reference evidence="1" key="2">
    <citation type="submission" date="2022-10" db="EMBL/GenBank/DDBJ databases">
        <authorList>
            <consortium name="ENA_rothamsted_submissions"/>
            <consortium name="culmorum"/>
            <person name="King R."/>
        </authorList>
    </citation>
    <scope>NUCLEOTIDE SEQUENCE</scope>
</reference>
<accession>A0A9N9SKQ1</accession>
<proteinExistence type="predicted"/>
<evidence type="ECO:0000313" key="2">
    <source>
        <dbReference type="Proteomes" id="UP001153737"/>
    </source>
</evidence>
<reference evidence="1" key="1">
    <citation type="submission" date="2022-01" db="EMBL/GenBank/DDBJ databases">
        <authorList>
            <person name="King R."/>
        </authorList>
    </citation>
    <scope>NUCLEOTIDE SEQUENCE</scope>
</reference>
<dbReference type="AlphaFoldDB" id="A0A9N9SKQ1"/>
<dbReference type="EMBL" id="OU896715">
    <property type="protein sequence ID" value="CAG9825808.1"/>
    <property type="molecule type" value="Genomic_DNA"/>
</dbReference>
<dbReference type="Proteomes" id="UP001153737">
    <property type="component" value="Chromosome 9"/>
</dbReference>
<evidence type="ECO:0000313" key="1">
    <source>
        <dbReference type="EMBL" id="CAG9825808.1"/>
    </source>
</evidence>
<organism evidence="1 2">
    <name type="scientific">Phaedon cochleariae</name>
    <name type="common">Mustard beetle</name>
    <dbReference type="NCBI Taxonomy" id="80249"/>
    <lineage>
        <taxon>Eukaryota</taxon>
        <taxon>Metazoa</taxon>
        <taxon>Ecdysozoa</taxon>
        <taxon>Arthropoda</taxon>
        <taxon>Hexapoda</taxon>
        <taxon>Insecta</taxon>
        <taxon>Pterygota</taxon>
        <taxon>Neoptera</taxon>
        <taxon>Endopterygota</taxon>
        <taxon>Coleoptera</taxon>
        <taxon>Polyphaga</taxon>
        <taxon>Cucujiformia</taxon>
        <taxon>Chrysomeloidea</taxon>
        <taxon>Chrysomelidae</taxon>
        <taxon>Chrysomelinae</taxon>
        <taxon>Chrysomelini</taxon>
        <taxon>Phaedon</taxon>
    </lineage>
</organism>